<keyword evidence="3" id="KW-1185">Reference proteome</keyword>
<sequence>MGRRLTRGCLELVEVERPGGLLQDLLGLAHIGLEVDRGSFRRTGQQRAGLNEHQGVFVDVDDPALGRDPLGDPMSVVLGRQPGTDVEELTDSRLLDEETHHPDQRPP</sequence>
<evidence type="ECO:0000256" key="1">
    <source>
        <dbReference type="SAM" id="MobiDB-lite"/>
    </source>
</evidence>
<name>A0A1V2I2P9_9ACTN</name>
<evidence type="ECO:0000313" key="3">
    <source>
        <dbReference type="Proteomes" id="UP000188929"/>
    </source>
</evidence>
<proteinExistence type="predicted"/>
<evidence type="ECO:0000313" key="2">
    <source>
        <dbReference type="EMBL" id="ONH24441.1"/>
    </source>
</evidence>
<organism evidence="2 3">
    <name type="scientific">Pseudofrankia asymbiotica</name>
    <dbReference type="NCBI Taxonomy" id="1834516"/>
    <lineage>
        <taxon>Bacteria</taxon>
        <taxon>Bacillati</taxon>
        <taxon>Actinomycetota</taxon>
        <taxon>Actinomycetes</taxon>
        <taxon>Frankiales</taxon>
        <taxon>Frankiaceae</taxon>
        <taxon>Pseudofrankia</taxon>
    </lineage>
</organism>
<comment type="caution">
    <text evidence="2">The sequence shown here is derived from an EMBL/GenBank/DDBJ whole genome shotgun (WGS) entry which is preliminary data.</text>
</comment>
<dbReference type="AlphaFoldDB" id="A0A1V2I2P9"/>
<feature type="region of interest" description="Disordered" evidence="1">
    <location>
        <begin position="76"/>
        <end position="107"/>
    </location>
</feature>
<accession>A0A1V2I2P9</accession>
<feature type="compositionally biased region" description="Basic and acidic residues" evidence="1">
    <location>
        <begin position="90"/>
        <end position="107"/>
    </location>
</feature>
<dbReference type="EMBL" id="MOMC01000071">
    <property type="protein sequence ID" value="ONH24441.1"/>
    <property type="molecule type" value="Genomic_DNA"/>
</dbReference>
<protein>
    <submittedName>
        <fullName evidence="2">Uncharacterized protein</fullName>
    </submittedName>
</protein>
<dbReference type="Proteomes" id="UP000188929">
    <property type="component" value="Unassembled WGS sequence"/>
</dbReference>
<gene>
    <name evidence="2" type="ORF">BL253_30315</name>
</gene>
<reference evidence="3" key="1">
    <citation type="submission" date="2016-10" db="EMBL/GenBank/DDBJ databases">
        <title>Frankia sp. NRRL B-16386 Genome sequencing.</title>
        <authorList>
            <person name="Ghodhbane-Gtari F."/>
            <person name="Swanson E."/>
            <person name="Gueddou A."/>
            <person name="Hezbri K."/>
            <person name="Ktari K."/>
            <person name="Nouioui I."/>
            <person name="Morris K."/>
            <person name="Simpson S."/>
            <person name="Abebe-Akele F."/>
            <person name="Thomas K."/>
            <person name="Gtari M."/>
            <person name="Tisa L.S."/>
        </authorList>
    </citation>
    <scope>NUCLEOTIDE SEQUENCE [LARGE SCALE GENOMIC DNA]</scope>
    <source>
        <strain evidence="3">NRRL B-16386</strain>
    </source>
</reference>